<sequence length="228" mass="26326">MRQLSEIELKHVRHAISAKGLQAAEILLEVYDHYVSHLQEYKAEDFDAELASLEEKFTYGYCHALQANLQKSFRAEISRNQWKVVRSYFCFSRLIYSIGLLFILVTVSMNLKSDEQYLIMVYVPLSLLMGFSLFVLLKWRKNLKIAKDIFIEQKDSIKSVTTEIMVLKIILPVLSLNAIIMIPKTFLATHDLSFALLPQISLVLTMALLLYGISLFEVWKIKSKSLRA</sequence>
<keyword evidence="1" id="KW-0812">Transmembrane</keyword>
<feature type="transmembrane region" description="Helical" evidence="1">
    <location>
        <begin position="88"/>
        <end position="111"/>
    </location>
</feature>
<keyword evidence="3" id="KW-1185">Reference proteome</keyword>
<keyword evidence="1" id="KW-1133">Transmembrane helix</keyword>
<proteinExistence type="predicted"/>
<feature type="transmembrane region" description="Helical" evidence="1">
    <location>
        <begin position="194"/>
        <end position="219"/>
    </location>
</feature>
<accession>A0ABS9BRT0</accession>
<protein>
    <submittedName>
        <fullName evidence="2">Uncharacterized protein</fullName>
    </submittedName>
</protein>
<dbReference type="Proteomes" id="UP001201449">
    <property type="component" value="Unassembled WGS sequence"/>
</dbReference>
<feature type="transmembrane region" description="Helical" evidence="1">
    <location>
        <begin position="117"/>
        <end position="139"/>
    </location>
</feature>
<evidence type="ECO:0000313" key="2">
    <source>
        <dbReference type="EMBL" id="MCF1750752.1"/>
    </source>
</evidence>
<reference evidence="2 3" key="1">
    <citation type="submission" date="2022-01" db="EMBL/GenBank/DDBJ databases">
        <title>Mariniradius saccharolyticus sp. nov., isolated from sediment of a river.</title>
        <authorList>
            <person name="Liu H."/>
        </authorList>
    </citation>
    <scope>NUCLEOTIDE SEQUENCE [LARGE SCALE GENOMIC DNA]</scope>
    <source>
        <strain evidence="2 3">RY-2</strain>
    </source>
</reference>
<evidence type="ECO:0000313" key="3">
    <source>
        <dbReference type="Proteomes" id="UP001201449"/>
    </source>
</evidence>
<gene>
    <name evidence="2" type="ORF">L0U89_06685</name>
</gene>
<keyword evidence="1" id="KW-0472">Membrane</keyword>
<evidence type="ECO:0000256" key="1">
    <source>
        <dbReference type="SAM" id="Phobius"/>
    </source>
</evidence>
<name>A0ABS9BRT0_9BACT</name>
<dbReference type="EMBL" id="JAKEVZ010000004">
    <property type="protein sequence ID" value="MCF1750752.1"/>
    <property type="molecule type" value="Genomic_DNA"/>
</dbReference>
<organism evidence="2 3">
    <name type="scientific">Mariniradius sediminis</name>
    <dbReference type="NCBI Taxonomy" id="2909237"/>
    <lineage>
        <taxon>Bacteria</taxon>
        <taxon>Pseudomonadati</taxon>
        <taxon>Bacteroidota</taxon>
        <taxon>Cytophagia</taxon>
        <taxon>Cytophagales</taxon>
        <taxon>Cyclobacteriaceae</taxon>
        <taxon>Mariniradius</taxon>
    </lineage>
</organism>
<feature type="transmembrane region" description="Helical" evidence="1">
    <location>
        <begin position="160"/>
        <end position="182"/>
    </location>
</feature>
<comment type="caution">
    <text evidence="2">The sequence shown here is derived from an EMBL/GenBank/DDBJ whole genome shotgun (WGS) entry which is preliminary data.</text>
</comment>
<dbReference type="RefSeq" id="WP_234860820.1">
    <property type="nucleotide sequence ID" value="NZ_JAKEVZ010000004.1"/>
</dbReference>